<dbReference type="PROSITE" id="PS00108">
    <property type="entry name" value="PROTEIN_KINASE_ST"/>
    <property type="match status" value="1"/>
</dbReference>
<evidence type="ECO:0000259" key="1">
    <source>
        <dbReference type="PROSITE" id="PS50011"/>
    </source>
</evidence>
<evidence type="ECO:0000313" key="2">
    <source>
        <dbReference type="EMBL" id="MPM24301.1"/>
    </source>
</evidence>
<gene>
    <name evidence="2" type="ORF">SDC9_70782</name>
</gene>
<dbReference type="SUPFAM" id="SSF56112">
    <property type="entry name" value="Protein kinase-like (PK-like)"/>
    <property type="match status" value="1"/>
</dbReference>
<dbReference type="GO" id="GO:0005524">
    <property type="term" value="F:ATP binding"/>
    <property type="evidence" value="ECO:0007669"/>
    <property type="project" value="InterPro"/>
</dbReference>
<dbReference type="PROSITE" id="PS50011">
    <property type="entry name" value="PROTEIN_KINASE_DOM"/>
    <property type="match status" value="1"/>
</dbReference>
<dbReference type="SMART" id="SM00220">
    <property type="entry name" value="S_TKc"/>
    <property type="match status" value="1"/>
</dbReference>
<dbReference type="PANTHER" id="PTHR44167:SF24">
    <property type="entry name" value="SERINE_THREONINE-PROTEIN KINASE CHK2"/>
    <property type="match status" value="1"/>
</dbReference>
<comment type="caution">
    <text evidence="2">The sequence shown here is derived from an EMBL/GenBank/DDBJ whole genome shotgun (WGS) entry which is preliminary data.</text>
</comment>
<dbReference type="AlphaFoldDB" id="A0A644Y8Q3"/>
<dbReference type="Gene3D" id="1.10.510.10">
    <property type="entry name" value="Transferase(Phosphotransferase) domain 1"/>
    <property type="match status" value="1"/>
</dbReference>
<dbReference type="GO" id="GO:0005634">
    <property type="term" value="C:nucleus"/>
    <property type="evidence" value="ECO:0007669"/>
    <property type="project" value="TreeGrafter"/>
</dbReference>
<reference evidence="2" key="1">
    <citation type="submission" date="2019-08" db="EMBL/GenBank/DDBJ databases">
        <authorList>
            <person name="Kucharzyk K."/>
            <person name="Murdoch R.W."/>
            <person name="Higgins S."/>
            <person name="Loffler F."/>
        </authorList>
    </citation>
    <scope>NUCLEOTIDE SEQUENCE</scope>
</reference>
<feature type="domain" description="Protein kinase" evidence="1">
    <location>
        <begin position="1"/>
        <end position="296"/>
    </location>
</feature>
<accession>A0A644Y8Q3</accession>
<dbReference type="GO" id="GO:0004674">
    <property type="term" value="F:protein serine/threonine kinase activity"/>
    <property type="evidence" value="ECO:0007669"/>
    <property type="project" value="TreeGrafter"/>
</dbReference>
<dbReference type="Pfam" id="PF00069">
    <property type="entry name" value="Pkinase"/>
    <property type="match status" value="1"/>
</dbReference>
<dbReference type="InterPro" id="IPR000719">
    <property type="entry name" value="Prot_kinase_dom"/>
</dbReference>
<dbReference type="InterPro" id="IPR008271">
    <property type="entry name" value="Ser/Thr_kinase_AS"/>
</dbReference>
<sequence length="307" mass="35509">MTLQEGKTSELSEINRYRLLCPLTNTDAGFSRWAYAEKDGKEYFLKEFLSPVCPRDDGVLSKETITRKRNIGIQFYQRKKKIYDALSNCDNGNIIVIQDFFLFHTKYYSVTEKITAEKIDISKCAWDQRLMIYRVLADSLRLLHDREIVHSDLKPSNVLLKRTRNNLITTKLIDFDSSYLISEPPVNSKLEGDQTYLSPEACLAMNDSGPSPTQKADVFSFGLMLHAFETGEMPGFSEKYNYPHEALLDRTKLYISNSIQPDLRTLIERMLETDAWKRPSMKEVFVDLGRLDNRTISASPLWYKPNL</sequence>
<dbReference type="InterPro" id="IPR011009">
    <property type="entry name" value="Kinase-like_dom_sf"/>
</dbReference>
<dbReference type="PANTHER" id="PTHR44167">
    <property type="entry name" value="OVARIAN-SPECIFIC SERINE/THREONINE-PROTEIN KINASE LOK-RELATED"/>
    <property type="match status" value="1"/>
</dbReference>
<dbReference type="EMBL" id="VSSQ01004231">
    <property type="protein sequence ID" value="MPM24301.1"/>
    <property type="molecule type" value="Genomic_DNA"/>
</dbReference>
<protein>
    <recommendedName>
        <fullName evidence="1">Protein kinase domain-containing protein</fullName>
    </recommendedName>
</protein>
<organism evidence="2">
    <name type="scientific">bioreactor metagenome</name>
    <dbReference type="NCBI Taxonomy" id="1076179"/>
    <lineage>
        <taxon>unclassified sequences</taxon>
        <taxon>metagenomes</taxon>
        <taxon>ecological metagenomes</taxon>
    </lineage>
</organism>
<dbReference type="GO" id="GO:0044773">
    <property type="term" value="P:mitotic DNA damage checkpoint signaling"/>
    <property type="evidence" value="ECO:0007669"/>
    <property type="project" value="TreeGrafter"/>
</dbReference>
<dbReference type="GO" id="GO:0005737">
    <property type="term" value="C:cytoplasm"/>
    <property type="evidence" value="ECO:0007669"/>
    <property type="project" value="TreeGrafter"/>
</dbReference>
<name>A0A644Y8Q3_9ZZZZ</name>
<proteinExistence type="predicted"/>